<proteinExistence type="predicted"/>
<evidence type="ECO:0000313" key="3">
    <source>
        <dbReference type="Proteomes" id="UP001147695"/>
    </source>
</evidence>
<name>A0A9W9UF00_PENBR</name>
<dbReference type="AlphaFoldDB" id="A0A9W9UF00"/>
<feature type="transmembrane region" description="Helical" evidence="1">
    <location>
        <begin position="74"/>
        <end position="98"/>
    </location>
</feature>
<evidence type="ECO:0000313" key="2">
    <source>
        <dbReference type="EMBL" id="KAJ5337969.1"/>
    </source>
</evidence>
<keyword evidence="1" id="KW-0812">Transmembrane</keyword>
<accession>A0A9W9UF00</accession>
<sequence>MLDPDRPRMLQLPGTNDVTVIRVHSGLQFTELDLLANSIHRVESLDPLQFQCFRVTYRRKDEEDNYAPRANIPLYTFCPLNLLTVASIVITVTLFVWAGIEGDAVALLGLGTMSLSTSMACLSTQWKPDIPARRVGAHVPDGDVVIKTRFGAFITVKCSEEIARELYSGKYSYFYTFGERVHQYLLAMSTVFLMAAIIFFSNCGWKIQIAVGLAYIVLNLAHWALTLLTKPNENFNLGVRYNIEVLEDKVNENYTQLLWDAIRTTESIEWVKKTGSTP</sequence>
<keyword evidence="1" id="KW-1133">Transmembrane helix</keyword>
<organism evidence="2 3">
    <name type="scientific">Penicillium brevicompactum</name>
    <dbReference type="NCBI Taxonomy" id="5074"/>
    <lineage>
        <taxon>Eukaryota</taxon>
        <taxon>Fungi</taxon>
        <taxon>Dikarya</taxon>
        <taxon>Ascomycota</taxon>
        <taxon>Pezizomycotina</taxon>
        <taxon>Eurotiomycetes</taxon>
        <taxon>Eurotiomycetidae</taxon>
        <taxon>Eurotiales</taxon>
        <taxon>Aspergillaceae</taxon>
        <taxon>Penicillium</taxon>
    </lineage>
</organism>
<gene>
    <name evidence="2" type="ORF">N7452_004697</name>
</gene>
<dbReference type="Proteomes" id="UP001147695">
    <property type="component" value="Unassembled WGS sequence"/>
</dbReference>
<feature type="transmembrane region" description="Helical" evidence="1">
    <location>
        <begin position="207"/>
        <end position="228"/>
    </location>
</feature>
<evidence type="ECO:0000256" key="1">
    <source>
        <dbReference type="SAM" id="Phobius"/>
    </source>
</evidence>
<keyword evidence="1" id="KW-0472">Membrane</keyword>
<dbReference type="EMBL" id="JAPZBQ010000003">
    <property type="protein sequence ID" value="KAJ5337969.1"/>
    <property type="molecule type" value="Genomic_DNA"/>
</dbReference>
<protein>
    <submittedName>
        <fullName evidence="2">Uncharacterized protein</fullName>
    </submittedName>
</protein>
<comment type="caution">
    <text evidence="2">The sequence shown here is derived from an EMBL/GenBank/DDBJ whole genome shotgun (WGS) entry which is preliminary data.</text>
</comment>
<feature type="transmembrane region" description="Helical" evidence="1">
    <location>
        <begin position="184"/>
        <end position="201"/>
    </location>
</feature>
<reference evidence="2" key="1">
    <citation type="submission" date="2022-12" db="EMBL/GenBank/DDBJ databases">
        <authorList>
            <person name="Petersen C."/>
        </authorList>
    </citation>
    <scope>NUCLEOTIDE SEQUENCE</scope>
    <source>
        <strain evidence="2">IBT 35673</strain>
    </source>
</reference>
<reference evidence="2" key="2">
    <citation type="journal article" date="2023" name="IMA Fungus">
        <title>Comparative genomic study of the Penicillium genus elucidates a diverse pangenome and 15 lateral gene transfer events.</title>
        <authorList>
            <person name="Petersen C."/>
            <person name="Sorensen T."/>
            <person name="Nielsen M.R."/>
            <person name="Sondergaard T.E."/>
            <person name="Sorensen J.L."/>
            <person name="Fitzpatrick D.A."/>
            <person name="Frisvad J.C."/>
            <person name="Nielsen K.L."/>
        </authorList>
    </citation>
    <scope>NUCLEOTIDE SEQUENCE</scope>
    <source>
        <strain evidence="2">IBT 35673</strain>
    </source>
</reference>